<gene>
    <name evidence="2" type="ORF">VIS_S3BGA110013</name>
</gene>
<feature type="signal peptide" evidence="1">
    <location>
        <begin position="1"/>
        <end position="23"/>
    </location>
</feature>
<feature type="chain" id="PRO_5003606751" description="DUF3308 domain-containing protein" evidence="1">
    <location>
        <begin position="24"/>
        <end position="350"/>
    </location>
</feature>
<protein>
    <recommendedName>
        <fullName evidence="3">DUF3308 domain-containing protein</fullName>
    </recommendedName>
</protein>
<sequence length="350" mass="37538">MKNLIQSLLLILVFMVSAFAAMAGNPDRQGEAGASELLLNPWARSAGIHSMSTASVSGVEAMRINVAGLGRINSGEFMLANTRLYEGSTLGMNTLGFATKVGESSAFGVTLTAMDFGDIQITTEEQPEGTGGTYSPSFFQIGLGYAYTYENKISVGMLVRGITESLPSSSAFGIAIDAGVQYVSGAKDNFKLGISLRNTGSSMEFGGEGLSFQTTAPDDNGNPYTLTVESRSEDFELPSMLNIGLSYDFYIGEENFVRAIGNFTSNAFSTDQMGVGAEFYFRDLVILRGGYKYDLDVAEGQKNLYTGVAAGVSLMIPTKKESDRKFVIDYAFRTTNPFDGTHNLTLGLAF</sequence>
<evidence type="ECO:0000313" key="2">
    <source>
        <dbReference type="EMBL" id="CCF99467.1"/>
    </source>
</evidence>
<dbReference type="AlphaFoldDB" id="H6REK6"/>
<reference evidence="2" key="1">
    <citation type="journal article" date="2012" name="Environ. Microbiol.">
        <title>Genomic content of uncultured Bacteroidetes from contrasting oceanic provinces in the North Atlantic Ocean.</title>
        <authorList>
            <person name="Gomez-Pereira P.R."/>
            <person name="Schuler M."/>
            <person name="Fuchs B.M."/>
            <person name="Bennke C."/>
            <person name="Teeling H."/>
            <person name="Waldmann J."/>
            <person name="Richter M."/>
            <person name="Barbe V."/>
            <person name="Bataille E."/>
            <person name="Glockner F.O."/>
            <person name="Amann R."/>
        </authorList>
    </citation>
    <scope>NUCLEOTIDE SEQUENCE</scope>
</reference>
<organism evidence="2">
    <name type="scientific">uncultured Flavobacteriia bacterium</name>
    <dbReference type="NCBI Taxonomy" id="212695"/>
    <lineage>
        <taxon>Bacteria</taxon>
        <taxon>Pseudomonadati</taxon>
        <taxon>Bacteroidota</taxon>
        <taxon>Flavobacteriia</taxon>
        <taxon>environmental samples</taxon>
    </lineage>
</organism>
<proteinExistence type="predicted"/>
<evidence type="ECO:0008006" key="3">
    <source>
        <dbReference type="Google" id="ProtNLM"/>
    </source>
</evidence>
<accession>H6REK6</accession>
<evidence type="ECO:0000256" key="1">
    <source>
        <dbReference type="SAM" id="SignalP"/>
    </source>
</evidence>
<dbReference type="EMBL" id="FO117580">
    <property type="protein sequence ID" value="CCF99467.1"/>
    <property type="molecule type" value="Genomic_DNA"/>
</dbReference>
<keyword evidence="1" id="KW-0732">Signal</keyword>
<dbReference type="NCBIfam" id="NF033709">
    <property type="entry name" value="PorV_fam"/>
    <property type="match status" value="1"/>
</dbReference>
<reference evidence="2" key="2">
    <citation type="submission" date="2012-02" db="EMBL/GenBank/DDBJ databases">
        <authorList>
            <person name="Genoscope - CEA"/>
        </authorList>
    </citation>
    <scope>NUCLEOTIDE SEQUENCE</scope>
</reference>
<name>H6REK6_9BACT</name>
<dbReference type="Gene3D" id="2.40.160.60">
    <property type="entry name" value="Outer membrane protein transport protein (OMPP1/FadL/TodX)"/>
    <property type="match status" value="1"/>
</dbReference>